<dbReference type="Proteomes" id="UP000002258">
    <property type="component" value="Chromosome 3"/>
</dbReference>
<keyword evidence="2" id="KW-1185">Reference proteome</keyword>
<dbReference type="KEGG" id="pic:PICST_31066"/>
<dbReference type="GeneID" id="4837813"/>
<dbReference type="OrthoDB" id="4014860at2759"/>
<dbReference type="eggNOG" id="ENOG502TDIP">
    <property type="taxonomic scope" value="Eukaryota"/>
</dbReference>
<sequence>MIHRSREVNVDGVDCVVVASYSQSDSSRTPVTVYVNELNNAAMGDYVYAIGQSQTFLHHGTSSESGSGSGSIESLNLLLNKKLQRPVYLNVSGAAQVSTVSMFRAIVEVIDN</sequence>
<dbReference type="InterPro" id="IPR018854">
    <property type="entry name" value="Psome_chaperone_3/4"/>
</dbReference>
<evidence type="ECO:0000313" key="1">
    <source>
        <dbReference type="EMBL" id="ABN65573.1"/>
    </source>
</evidence>
<evidence type="ECO:0000313" key="2">
    <source>
        <dbReference type="Proteomes" id="UP000002258"/>
    </source>
</evidence>
<organism evidence="1 2">
    <name type="scientific">Scheffersomyces stipitis (strain ATCC 58785 / CBS 6054 / NBRC 10063 / NRRL Y-11545)</name>
    <name type="common">Yeast</name>
    <name type="synonym">Pichia stipitis</name>
    <dbReference type="NCBI Taxonomy" id="322104"/>
    <lineage>
        <taxon>Eukaryota</taxon>
        <taxon>Fungi</taxon>
        <taxon>Dikarya</taxon>
        <taxon>Ascomycota</taxon>
        <taxon>Saccharomycotina</taxon>
        <taxon>Pichiomycetes</taxon>
        <taxon>Debaryomycetaceae</taxon>
        <taxon>Scheffersomyces</taxon>
    </lineage>
</organism>
<dbReference type="RefSeq" id="XP_001383602.1">
    <property type="nucleotide sequence ID" value="XM_001383565.1"/>
</dbReference>
<accession>A3LSI5</accession>
<protein>
    <submittedName>
        <fullName evidence="1">Uncharacterized protein</fullName>
    </submittedName>
</protein>
<dbReference type="InParanoid" id="A3LSI5"/>
<dbReference type="Pfam" id="PF10448">
    <property type="entry name" value="POC3_POC4"/>
    <property type="match status" value="1"/>
</dbReference>
<gene>
    <name evidence="1" type="ORF">PICST_31066</name>
</gene>
<dbReference type="EMBL" id="CP000497">
    <property type="protein sequence ID" value="ABN65573.1"/>
    <property type="molecule type" value="Genomic_DNA"/>
</dbReference>
<dbReference type="OMA" id="AHSKAPM"/>
<proteinExistence type="predicted"/>
<dbReference type="AlphaFoldDB" id="A3LSI5"/>
<reference evidence="1 2" key="1">
    <citation type="journal article" date="2007" name="Nat. Biotechnol.">
        <title>Genome sequence of the lignocellulose-bioconverting and xylose-fermenting yeast Pichia stipitis.</title>
        <authorList>
            <person name="Jeffries T.W."/>
            <person name="Grigoriev I.V."/>
            <person name="Grimwood J."/>
            <person name="Laplaza J.M."/>
            <person name="Aerts A."/>
            <person name="Salamov A."/>
            <person name="Schmutz J."/>
            <person name="Lindquist E."/>
            <person name="Dehal P."/>
            <person name="Shapiro H."/>
            <person name="Jin Y.S."/>
            <person name="Passoth V."/>
            <person name="Richardson P.M."/>
        </authorList>
    </citation>
    <scope>NUCLEOTIDE SEQUENCE [LARGE SCALE GENOMIC DNA]</scope>
    <source>
        <strain evidence="2">ATCC 58785 / CBS 6054 / NBRC 10063 / NRRL Y-11545</strain>
    </source>
</reference>
<name>A3LSI5_PICST</name>
<dbReference type="HOGENOM" id="CLU_2211613_0_0_1"/>